<gene>
    <name evidence="1" type="ORF">JIP62_06135</name>
</gene>
<name>A0ABX7BPZ8_9CAUL</name>
<evidence type="ECO:0000313" key="2">
    <source>
        <dbReference type="Proteomes" id="UP000595448"/>
    </source>
</evidence>
<dbReference type="InterPro" id="IPR018755">
    <property type="entry name" value="Phage_Mu_Gp48"/>
</dbReference>
<evidence type="ECO:0000313" key="1">
    <source>
        <dbReference type="EMBL" id="QQQ19662.1"/>
    </source>
</evidence>
<proteinExistence type="predicted"/>
<dbReference type="RefSeq" id="WP_201104013.1">
    <property type="nucleotide sequence ID" value="NZ_CP067977.1"/>
</dbReference>
<reference evidence="1 2" key="1">
    <citation type="submission" date="2021-01" db="EMBL/GenBank/DDBJ databases">
        <title>Brevundimonas vitis sp. nov., an bacterium isolated from grape (Vitis vinifera).</title>
        <authorList>
            <person name="Jiang L."/>
            <person name="Lee J."/>
        </authorList>
    </citation>
    <scope>NUCLEOTIDE SEQUENCE [LARGE SCALE GENOMIC DNA]</scope>
    <source>
        <strain evidence="1 2">GRTSA-9</strain>
    </source>
</reference>
<dbReference type="Proteomes" id="UP000595448">
    <property type="component" value="Chromosome"/>
</dbReference>
<keyword evidence="2" id="KW-1185">Reference proteome</keyword>
<dbReference type="EMBL" id="CP067977">
    <property type="protein sequence ID" value="QQQ19662.1"/>
    <property type="molecule type" value="Genomic_DNA"/>
</dbReference>
<accession>A0ABX7BPZ8</accession>
<protein>
    <submittedName>
        <fullName evidence="1">YmfQ family protein</fullName>
    </submittedName>
</protein>
<dbReference type="Pfam" id="PF10076">
    <property type="entry name" value="Phage_Mu_Gp48"/>
    <property type="match status" value="1"/>
</dbReference>
<organism evidence="1 2">
    <name type="scientific">Brevundimonas vitisensis</name>
    <dbReference type="NCBI Taxonomy" id="2800818"/>
    <lineage>
        <taxon>Bacteria</taxon>
        <taxon>Pseudomonadati</taxon>
        <taxon>Pseudomonadota</taxon>
        <taxon>Alphaproteobacteria</taxon>
        <taxon>Caulobacterales</taxon>
        <taxon>Caulobacteraceae</taxon>
        <taxon>Brevundimonas</taxon>
    </lineage>
</organism>
<sequence>MRTAQAYTEQLQQLLPRGAVWTRDPDSVLTAVLAALAVEFARLDARAEQLLVELDPAQTYELLGDWERVLGLPDGCTPVTGTISERRAAVLQKLTSLGGQTPAFYIAMAAHLGVEVEIFEFDPDVDDYAPGLDISDGRWRYVWRMNVLTETDFTVFRAGVSAAGDRLVEGGALDLECVIRRAKPAHTQVVFSYPEA</sequence>